<reference evidence="2" key="1">
    <citation type="submission" date="2015-01" db="EMBL/GenBank/DDBJ databases">
        <authorList>
            <person name="Durling Mikael"/>
        </authorList>
    </citation>
    <scope>NUCLEOTIDE SEQUENCE</scope>
</reference>
<sequence>MNTKSSDPAATPLRSGQVLMFYYFRSLNDPLPELIQSNVMSESDNDQSGDPCSESDSEDSCTSKDLCSGPPSPSLSEITREEGPVNLTEEDNKNPASLPREPAKPILSSPVNKSKMSKRKRCFTENSDNEDEMPHIRDECLHLKKPYIGSDRRVRFSVPLEDALDVRFFRLIVIETLGKDVWENELAQMGLLDE</sequence>
<name>A0A0B7KGJ8_BIOOC</name>
<dbReference type="AlphaFoldDB" id="A0A0B7KGJ8"/>
<organism evidence="2">
    <name type="scientific">Bionectria ochroleuca</name>
    <name type="common">Gliocladium roseum</name>
    <dbReference type="NCBI Taxonomy" id="29856"/>
    <lineage>
        <taxon>Eukaryota</taxon>
        <taxon>Fungi</taxon>
        <taxon>Dikarya</taxon>
        <taxon>Ascomycota</taxon>
        <taxon>Pezizomycotina</taxon>
        <taxon>Sordariomycetes</taxon>
        <taxon>Hypocreomycetidae</taxon>
        <taxon>Hypocreales</taxon>
        <taxon>Bionectriaceae</taxon>
        <taxon>Clonostachys</taxon>
    </lineage>
</organism>
<dbReference type="EMBL" id="CDPU01000062">
    <property type="protein sequence ID" value="CEO56214.1"/>
    <property type="molecule type" value="Genomic_DNA"/>
</dbReference>
<gene>
    <name evidence="2" type="ORF">BN869_000012272_1</name>
</gene>
<feature type="compositionally biased region" description="Acidic residues" evidence="1">
    <location>
        <begin position="43"/>
        <end position="59"/>
    </location>
</feature>
<evidence type="ECO:0000313" key="2">
    <source>
        <dbReference type="EMBL" id="CEO56214.1"/>
    </source>
</evidence>
<evidence type="ECO:0000256" key="1">
    <source>
        <dbReference type="SAM" id="MobiDB-lite"/>
    </source>
</evidence>
<protein>
    <submittedName>
        <fullName evidence="2">Uncharacterized protein</fullName>
    </submittedName>
</protein>
<proteinExistence type="predicted"/>
<accession>A0A0B7KGJ8</accession>
<feature type="region of interest" description="Disordered" evidence="1">
    <location>
        <begin position="35"/>
        <end position="131"/>
    </location>
</feature>